<evidence type="ECO:0000313" key="5">
    <source>
        <dbReference type="Proteomes" id="UP000737018"/>
    </source>
</evidence>
<dbReference type="InterPro" id="IPR035979">
    <property type="entry name" value="RBD_domain_sf"/>
</dbReference>
<dbReference type="InterPro" id="IPR012677">
    <property type="entry name" value="Nucleotide-bd_a/b_plait_sf"/>
</dbReference>
<proteinExistence type="predicted"/>
<dbReference type="CDD" id="cd00590">
    <property type="entry name" value="RRM_SF"/>
    <property type="match status" value="1"/>
</dbReference>
<keyword evidence="2" id="KW-0472">Membrane</keyword>
<dbReference type="SUPFAM" id="SSF54928">
    <property type="entry name" value="RNA-binding domain, RBD"/>
    <property type="match status" value="1"/>
</dbReference>
<dbReference type="SMART" id="SM00360">
    <property type="entry name" value="RRM"/>
    <property type="match status" value="1"/>
</dbReference>
<evidence type="ECO:0000256" key="2">
    <source>
        <dbReference type="SAM" id="Phobius"/>
    </source>
</evidence>
<gene>
    <name evidence="4" type="ORF">CMV_017956</name>
</gene>
<dbReference type="InterPro" id="IPR000504">
    <property type="entry name" value="RRM_dom"/>
</dbReference>
<keyword evidence="2" id="KW-0812">Transmembrane</keyword>
<evidence type="ECO:0000259" key="3">
    <source>
        <dbReference type="SMART" id="SM00360"/>
    </source>
</evidence>
<sequence>MINFLVFDFFYLILDTKNHFCSIVLDGALMWLSYILRGNNLSSSCTAAFITLELFISKFMEKMVLTSKGGAQVFVSRIPPSVTDDDFHSYFMNYSPLIDAYIPKDPVTKQHCRIEFIKYESAGSGALVLTVLYSGFLFKWICIIQYSADQLFLSDFFKPRSDKWVMQCWTTEMIVLLPVVWGLVLLPPLRGLWVSLGLRLMMMMMKWNWFQKLKRPKKIPQRSPERNLRKINVERVPPFKP</sequence>
<feature type="compositionally biased region" description="Basic and acidic residues" evidence="1">
    <location>
        <begin position="223"/>
        <end position="233"/>
    </location>
</feature>
<keyword evidence="5" id="KW-1185">Reference proteome</keyword>
<dbReference type="AlphaFoldDB" id="A0A8J4QQ42"/>
<organism evidence="4 5">
    <name type="scientific">Castanea mollissima</name>
    <name type="common">Chinese chestnut</name>
    <dbReference type="NCBI Taxonomy" id="60419"/>
    <lineage>
        <taxon>Eukaryota</taxon>
        <taxon>Viridiplantae</taxon>
        <taxon>Streptophyta</taxon>
        <taxon>Embryophyta</taxon>
        <taxon>Tracheophyta</taxon>
        <taxon>Spermatophyta</taxon>
        <taxon>Magnoliopsida</taxon>
        <taxon>eudicotyledons</taxon>
        <taxon>Gunneridae</taxon>
        <taxon>Pentapetalae</taxon>
        <taxon>rosids</taxon>
        <taxon>fabids</taxon>
        <taxon>Fagales</taxon>
        <taxon>Fagaceae</taxon>
        <taxon>Castanea</taxon>
    </lineage>
</organism>
<name>A0A8J4QQ42_9ROSI</name>
<dbReference type="EMBL" id="JRKL02002945">
    <property type="protein sequence ID" value="KAF3956985.1"/>
    <property type="molecule type" value="Genomic_DNA"/>
</dbReference>
<accession>A0A8J4QQ42</accession>
<evidence type="ECO:0000313" key="4">
    <source>
        <dbReference type="EMBL" id="KAF3956985.1"/>
    </source>
</evidence>
<keyword evidence="2" id="KW-1133">Transmembrane helix</keyword>
<feature type="transmembrane region" description="Helical" evidence="2">
    <location>
        <begin position="164"/>
        <end position="186"/>
    </location>
</feature>
<evidence type="ECO:0000256" key="1">
    <source>
        <dbReference type="SAM" id="MobiDB-lite"/>
    </source>
</evidence>
<dbReference type="GO" id="GO:0003723">
    <property type="term" value="F:RNA binding"/>
    <property type="evidence" value="ECO:0007669"/>
    <property type="project" value="InterPro"/>
</dbReference>
<dbReference type="Proteomes" id="UP000737018">
    <property type="component" value="Unassembled WGS sequence"/>
</dbReference>
<feature type="transmembrane region" description="Helical" evidence="2">
    <location>
        <begin position="122"/>
        <end position="143"/>
    </location>
</feature>
<reference evidence="4" key="1">
    <citation type="submission" date="2020-03" db="EMBL/GenBank/DDBJ databases">
        <title>Castanea mollissima Vanexum genome sequencing.</title>
        <authorList>
            <person name="Staton M."/>
        </authorList>
    </citation>
    <scope>NUCLEOTIDE SEQUENCE</scope>
    <source>
        <tissue evidence="4">Leaf</tissue>
    </source>
</reference>
<dbReference type="Gene3D" id="3.30.70.330">
    <property type="match status" value="1"/>
</dbReference>
<feature type="region of interest" description="Disordered" evidence="1">
    <location>
        <begin position="218"/>
        <end position="241"/>
    </location>
</feature>
<comment type="caution">
    <text evidence="4">The sequence shown here is derived from an EMBL/GenBank/DDBJ whole genome shotgun (WGS) entry which is preliminary data.</text>
</comment>
<dbReference type="Pfam" id="PF00076">
    <property type="entry name" value="RRM_1"/>
    <property type="match status" value="1"/>
</dbReference>
<protein>
    <recommendedName>
        <fullName evidence="3">RRM domain-containing protein</fullName>
    </recommendedName>
</protein>
<feature type="domain" description="RRM" evidence="3">
    <location>
        <begin position="72"/>
        <end position="145"/>
    </location>
</feature>